<sequence>MYSYNNLSKDAYVTKIKSIVDAKVALNLSFEHEEIRSSQGFSVLATVPARGYSIDDLNRKYRPMIWV</sequence>
<accession>A0A0B6DT01</accession>
<reference evidence="1" key="2">
    <citation type="submission" date="2020-02" db="EMBL/GenBank/DDBJ databases">
        <title>Using affinity propagation clustering for identifying bacterial clades and subclades with whole-genome sequences of Francisella tularensis.</title>
        <authorList>
            <person name="Homeier-Bachmann T."/>
            <person name="Abdel-Glil M.Y."/>
            <person name="Hackbart A."/>
            <person name="Hotzel H."/>
            <person name="Tomaso H."/>
        </authorList>
    </citation>
    <scope>NUCLEOTIDE SEQUENCE</scope>
    <source>
        <strain evidence="1">15T0085</strain>
    </source>
</reference>
<comment type="caution">
    <text evidence="1">The sequence shown here is derived from an EMBL/GenBank/DDBJ whole genome shotgun (WGS) entry which is preliminary data.</text>
</comment>
<proteinExistence type="predicted"/>
<dbReference type="HOGENOM" id="CLU_2806238_0_0_6"/>
<protein>
    <submittedName>
        <fullName evidence="1">Uncharacterized protein</fullName>
    </submittedName>
</protein>
<dbReference type="KEGG" id="ftz:CH68_1242"/>
<organism evidence="1">
    <name type="scientific">Francisella tularensis subsp. holarctica</name>
    <dbReference type="NCBI Taxonomy" id="119857"/>
    <lineage>
        <taxon>Bacteria</taxon>
        <taxon>Pseudomonadati</taxon>
        <taxon>Pseudomonadota</taxon>
        <taxon>Gammaproteobacteria</taxon>
        <taxon>Thiotrichales</taxon>
        <taxon>Francisellaceae</taxon>
        <taxon>Francisella</taxon>
    </lineage>
</organism>
<gene>
    <name evidence="1" type="ORF">FWI86_05240</name>
</gene>
<dbReference type="KEGG" id="ftc:DA46_1633"/>
<evidence type="ECO:0000313" key="1">
    <source>
        <dbReference type="EMBL" id="NDS68462.1"/>
    </source>
</evidence>
<dbReference type="KEGG" id="ftv:CH67_1511"/>
<dbReference type="KEGG" id="ftz:CH68_104"/>
<dbReference type="EMBL" id="JAAGJP010000029">
    <property type="protein sequence ID" value="NDS68462.1"/>
    <property type="molecule type" value="Genomic_DNA"/>
</dbReference>
<reference evidence="1" key="1">
    <citation type="submission" date="2019-08" db="EMBL/GenBank/DDBJ databases">
        <authorList>
            <person name="Busch A."/>
        </authorList>
    </citation>
    <scope>NUCLEOTIDE SEQUENCE</scope>
    <source>
        <strain evidence="1">15T0085</strain>
    </source>
</reference>
<name>A0A0B6DT01_FRATU</name>
<dbReference type="KEGG" id="ftv:CH67_367"/>
<dbReference type="AlphaFoldDB" id="A0A0B6DT01"/>
<dbReference type="KEGG" id="ftc:DA46_626"/>